<accession>A0ABV0Y4W9</accession>
<keyword evidence="1" id="KW-0812">Transmembrane</keyword>
<gene>
    <name evidence="2" type="ORF">AMECASPLE_024524</name>
</gene>
<keyword evidence="1" id="KW-1133">Transmembrane helix</keyword>
<evidence type="ECO:0000313" key="3">
    <source>
        <dbReference type="Proteomes" id="UP001469553"/>
    </source>
</evidence>
<sequence length="113" mass="12862">MLITIQQTVCFTTIISFDNRPCLQPSHTNEIPVLFTECPHHVKTQQYPRHPVSWICGKCFQRSTYSMGCPNFSHGCRKPVRPMLLQLGLMLLNKLVLVLLVWMNTQPSVPAGP</sequence>
<proteinExistence type="predicted"/>
<dbReference type="EMBL" id="JAHRIP010021155">
    <property type="protein sequence ID" value="MEQ2288618.1"/>
    <property type="molecule type" value="Genomic_DNA"/>
</dbReference>
<feature type="transmembrane region" description="Helical" evidence="1">
    <location>
        <begin position="83"/>
        <end position="103"/>
    </location>
</feature>
<evidence type="ECO:0000313" key="2">
    <source>
        <dbReference type="EMBL" id="MEQ2288618.1"/>
    </source>
</evidence>
<comment type="caution">
    <text evidence="2">The sequence shown here is derived from an EMBL/GenBank/DDBJ whole genome shotgun (WGS) entry which is preliminary data.</text>
</comment>
<organism evidence="2 3">
    <name type="scientific">Ameca splendens</name>
    <dbReference type="NCBI Taxonomy" id="208324"/>
    <lineage>
        <taxon>Eukaryota</taxon>
        <taxon>Metazoa</taxon>
        <taxon>Chordata</taxon>
        <taxon>Craniata</taxon>
        <taxon>Vertebrata</taxon>
        <taxon>Euteleostomi</taxon>
        <taxon>Actinopterygii</taxon>
        <taxon>Neopterygii</taxon>
        <taxon>Teleostei</taxon>
        <taxon>Neoteleostei</taxon>
        <taxon>Acanthomorphata</taxon>
        <taxon>Ovalentaria</taxon>
        <taxon>Atherinomorphae</taxon>
        <taxon>Cyprinodontiformes</taxon>
        <taxon>Goodeidae</taxon>
        <taxon>Ameca</taxon>
    </lineage>
</organism>
<keyword evidence="3" id="KW-1185">Reference proteome</keyword>
<dbReference type="Proteomes" id="UP001469553">
    <property type="component" value="Unassembled WGS sequence"/>
</dbReference>
<protein>
    <submittedName>
        <fullName evidence="2">Uncharacterized protein</fullName>
    </submittedName>
</protein>
<evidence type="ECO:0000256" key="1">
    <source>
        <dbReference type="SAM" id="Phobius"/>
    </source>
</evidence>
<name>A0ABV0Y4W9_9TELE</name>
<reference evidence="2 3" key="1">
    <citation type="submission" date="2021-06" db="EMBL/GenBank/DDBJ databases">
        <authorList>
            <person name="Palmer J.M."/>
        </authorList>
    </citation>
    <scope>NUCLEOTIDE SEQUENCE [LARGE SCALE GENOMIC DNA]</scope>
    <source>
        <strain evidence="2 3">AS_MEX2019</strain>
        <tissue evidence="2">Muscle</tissue>
    </source>
</reference>
<keyword evidence="1" id="KW-0472">Membrane</keyword>